<dbReference type="SMART" id="SM00345">
    <property type="entry name" value="HTH_GNTR"/>
    <property type="match status" value="1"/>
</dbReference>
<dbReference type="PANTHER" id="PTHR46577:SF1">
    <property type="entry name" value="HTH-TYPE TRANSCRIPTIONAL REGULATORY PROTEIN GABR"/>
    <property type="match status" value="1"/>
</dbReference>
<keyword evidence="2" id="KW-0663">Pyridoxal phosphate</keyword>
<keyword evidence="7" id="KW-0032">Aminotransferase</keyword>
<dbReference type="SUPFAM" id="SSF46785">
    <property type="entry name" value="Winged helix' DNA-binding domain"/>
    <property type="match status" value="1"/>
</dbReference>
<dbReference type="Pfam" id="PF00155">
    <property type="entry name" value="Aminotran_1_2"/>
    <property type="match status" value="1"/>
</dbReference>
<dbReference type="Proteomes" id="UP000318055">
    <property type="component" value="Chromosome"/>
</dbReference>
<gene>
    <name evidence="7" type="ORF">FPZ54_16910</name>
</gene>
<dbReference type="PRINTS" id="PR00035">
    <property type="entry name" value="HTHGNTR"/>
</dbReference>
<dbReference type="GO" id="GO:0003677">
    <property type="term" value="F:DNA binding"/>
    <property type="evidence" value="ECO:0007669"/>
    <property type="project" value="UniProtKB-KW"/>
</dbReference>
<dbReference type="InterPro" id="IPR004839">
    <property type="entry name" value="Aminotransferase_I/II_large"/>
</dbReference>
<dbReference type="InterPro" id="IPR036388">
    <property type="entry name" value="WH-like_DNA-bd_sf"/>
</dbReference>
<dbReference type="InterPro" id="IPR051446">
    <property type="entry name" value="HTH_trans_reg/aminotransferase"/>
</dbReference>
<evidence type="ECO:0000256" key="5">
    <source>
        <dbReference type="ARBA" id="ARBA00023163"/>
    </source>
</evidence>
<evidence type="ECO:0000313" key="8">
    <source>
        <dbReference type="Proteomes" id="UP000318055"/>
    </source>
</evidence>
<dbReference type="InterPro" id="IPR015424">
    <property type="entry name" value="PyrdxlP-dep_Trfase"/>
</dbReference>
<dbReference type="CDD" id="cd00609">
    <property type="entry name" value="AAT_like"/>
    <property type="match status" value="1"/>
</dbReference>
<organism evidence="7 8">
    <name type="scientific">Sphingomonas suaedae</name>
    <dbReference type="NCBI Taxonomy" id="2599297"/>
    <lineage>
        <taxon>Bacteria</taxon>
        <taxon>Pseudomonadati</taxon>
        <taxon>Pseudomonadota</taxon>
        <taxon>Alphaproteobacteria</taxon>
        <taxon>Sphingomonadales</taxon>
        <taxon>Sphingomonadaceae</taxon>
        <taxon>Sphingomonas</taxon>
    </lineage>
</organism>
<evidence type="ECO:0000259" key="6">
    <source>
        <dbReference type="PROSITE" id="PS50949"/>
    </source>
</evidence>
<accession>A0A518RJ83</accession>
<dbReference type="InterPro" id="IPR000524">
    <property type="entry name" value="Tscrpt_reg_HTH_GntR"/>
</dbReference>
<keyword evidence="5" id="KW-0804">Transcription</keyword>
<dbReference type="InterPro" id="IPR015421">
    <property type="entry name" value="PyrdxlP-dep_Trfase_major"/>
</dbReference>
<comment type="similarity">
    <text evidence="1">In the C-terminal section; belongs to the class-I pyridoxal-phosphate-dependent aminotransferase family.</text>
</comment>
<dbReference type="SUPFAM" id="SSF53383">
    <property type="entry name" value="PLP-dependent transferases"/>
    <property type="match status" value="1"/>
</dbReference>
<dbReference type="KEGG" id="ssua:FPZ54_16910"/>
<dbReference type="GO" id="GO:0030170">
    <property type="term" value="F:pyridoxal phosphate binding"/>
    <property type="evidence" value="ECO:0007669"/>
    <property type="project" value="InterPro"/>
</dbReference>
<dbReference type="PROSITE" id="PS50949">
    <property type="entry name" value="HTH_GNTR"/>
    <property type="match status" value="1"/>
</dbReference>
<dbReference type="OrthoDB" id="9808770at2"/>
<dbReference type="CDD" id="cd07377">
    <property type="entry name" value="WHTH_GntR"/>
    <property type="match status" value="1"/>
</dbReference>
<evidence type="ECO:0000313" key="7">
    <source>
        <dbReference type="EMBL" id="QDX27517.1"/>
    </source>
</evidence>
<dbReference type="GO" id="GO:0003700">
    <property type="term" value="F:DNA-binding transcription factor activity"/>
    <property type="evidence" value="ECO:0007669"/>
    <property type="project" value="InterPro"/>
</dbReference>
<dbReference type="GO" id="GO:0008483">
    <property type="term" value="F:transaminase activity"/>
    <property type="evidence" value="ECO:0007669"/>
    <property type="project" value="UniProtKB-KW"/>
</dbReference>
<evidence type="ECO:0000256" key="1">
    <source>
        <dbReference type="ARBA" id="ARBA00005384"/>
    </source>
</evidence>
<evidence type="ECO:0000256" key="2">
    <source>
        <dbReference type="ARBA" id="ARBA00022898"/>
    </source>
</evidence>
<keyword evidence="4" id="KW-0238">DNA-binding</keyword>
<proteinExistence type="inferred from homology"/>
<evidence type="ECO:0000256" key="4">
    <source>
        <dbReference type="ARBA" id="ARBA00023125"/>
    </source>
</evidence>
<reference evidence="7 8" key="1">
    <citation type="submission" date="2019-07" db="EMBL/GenBank/DDBJ databases">
        <title>Sphingomonas alkalisoli sp. nov., isolated from rhizosphere soil of Suaedae salsa.</title>
        <authorList>
            <person name="Zhang H."/>
            <person name="Xu L."/>
            <person name="Zhang J.-X."/>
            <person name="Sun J.-Q."/>
        </authorList>
    </citation>
    <scope>NUCLEOTIDE SEQUENCE [LARGE SCALE GENOMIC DNA]</scope>
    <source>
        <strain evidence="7 8">XS-10</strain>
    </source>
</reference>
<keyword evidence="8" id="KW-1185">Reference proteome</keyword>
<name>A0A518RJ83_9SPHN</name>
<dbReference type="Gene3D" id="3.40.640.10">
    <property type="entry name" value="Type I PLP-dependent aspartate aminotransferase-like (Major domain)"/>
    <property type="match status" value="1"/>
</dbReference>
<dbReference type="PANTHER" id="PTHR46577">
    <property type="entry name" value="HTH-TYPE TRANSCRIPTIONAL REGULATORY PROTEIN GABR"/>
    <property type="match status" value="1"/>
</dbReference>
<dbReference type="Pfam" id="PF00392">
    <property type="entry name" value="GntR"/>
    <property type="match status" value="1"/>
</dbReference>
<evidence type="ECO:0000256" key="3">
    <source>
        <dbReference type="ARBA" id="ARBA00023015"/>
    </source>
</evidence>
<dbReference type="InterPro" id="IPR036390">
    <property type="entry name" value="WH_DNA-bd_sf"/>
</dbReference>
<keyword evidence="3" id="KW-0805">Transcription regulation</keyword>
<dbReference type="EMBL" id="CP042239">
    <property type="protein sequence ID" value="QDX27517.1"/>
    <property type="molecule type" value="Genomic_DNA"/>
</dbReference>
<sequence>MLRPWQVSLGDRIDPSRDVPIYMQIIQALIRDIERGRLTSGTYLPSSRELAAILGVNRKTVVLAYEDLIAQGWLASAGTRGTMVSTSLPEPVSRQRAEAEATMSDAPIDYRYATPPERPLALPSGPGLKLDEGAPDGRLFPAELLARAYRAAAQRASRENLFQYGNPRGSSALRESIATMLKSQRGLPVTADNICITRGSQNGIFLAAHVLVRPGDSVIVEALTYEPAVAACRSLGANIVSVGLDQGGIDVEAVEKACRRNAVRAVFLTPHHQFPTTVSLRPERRLRLLELAHQFGFAIIEDDYDHEFHFESQPLLPMAGYGPGHVIYVGSMSKLLLPALRIGYVAAPPPVIDAIAHMVSLTDGMGNTLTEDAAAELIENGELRRHARKVRQVYAKRRENFAREIDRTLGDIVDYRTPDGGLAFWLRFPDTDLDTMEARAAAMGLRFAASRSFMTRDDAPRGLRIGFASLNEHEARTAVAALREAAG</sequence>
<dbReference type="AlphaFoldDB" id="A0A518RJ83"/>
<dbReference type="Gene3D" id="1.10.10.10">
    <property type="entry name" value="Winged helix-like DNA-binding domain superfamily/Winged helix DNA-binding domain"/>
    <property type="match status" value="1"/>
</dbReference>
<protein>
    <submittedName>
        <fullName evidence="7">PLP-dependent aminotransferase family protein</fullName>
    </submittedName>
</protein>
<keyword evidence="7" id="KW-0808">Transferase</keyword>
<dbReference type="RefSeq" id="WP_145848992.1">
    <property type="nucleotide sequence ID" value="NZ_CP042239.1"/>
</dbReference>
<feature type="domain" description="HTH gntR-type" evidence="6">
    <location>
        <begin position="19"/>
        <end position="87"/>
    </location>
</feature>